<gene>
    <name evidence="1" type="ORF">ElyMa_001642800</name>
</gene>
<protein>
    <submittedName>
        <fullName evidence="1">Uncharacterized protein</fullName>
    </submittedName>
</protein>
<reference evidence="1 2" key="1">
    <citation type="journal article" date="2021" name="Elife">
        <title>Chloroplast acquisition without the gene transfer in kleptoplastic sea slugs, Plakobranchus ocellatus.</title>
        <authorList>
            <person name="Maeda T."/>
            <person name="Takahashi S."/>
            <person name="Yoshida T."/>
            <person name="Shimamura S."/>
            <person name="Takaki Y."/>
            <person name="Nagai Y."/>
            <person name="Toyoda A."/>
            <person name="Suzuki Y."/>
            <person name="Arimoto A."/>
            <person name="Ishii H."/>
            <person name="Satoh N."/>
            <person name="Nishiyama T."/>
            <person name="Hasebe M."/>
            <person name="Maruyama T."/>
            <person name="Minagawa J."/>
            <person name="Obokata J."/>
            <person name="Shigenobu S."/>
        </authorList>
    </citation>
    <scope>NUCLEOTIDE SEQUENCE [LARGE SCALE GENOMIC DNA]</scope>
</reference>
<evidence type="ECO:0000313" key="2">
    <source>
        <dbReference type="Proteomes" id="UP000762676"/>
    </source>
</evidence>
<dbReference type="Proteomes" id="UP000762676">
    <property type="component" value="Unassembled WGS sequence"/>
</dbReference>
<accession>A0AAV4JPW6</accession>
<organism evidence="1 2">
    <name type="scientific">Elysia marginata</name>
    <dbReference type="NCBI Taxonomy" id="1093978"/>
    <lineage>
        <taxon>Eukaryota</taxon>
        <taxon>Metazoa</taxon>
        <taxon>Spiralia</taxon>
        <taxon>Lophotrochozoa</taxon>
        <taxon>Mollusca</taxon>
        <taxon>Gastropoda</taxon>
        <taxon>Heterobranchia</taxon>
        <taxon>Euthyneura</taxon>
        <taxon>Panpulmonata</taxon>
        <taxon>Sacoglossa</taxon>
        <taxon>Placobranchoidea</taxon>
        <taxon>Plakobranchidae</taxon>
        <taxon>Elysia</taxon>
    </lineage>
</organism>
<dbReference type="EMBL" id="BMAT01003317">
    <property type="protein sequence ID" value="GFS23557.1"/>
    <property type="molecule type" value="Genomic_DNA"/>
</dbReference>
<keyword evidence="2" id="KW-1185">Reference proteome</keyword>
<comment type="caution">
    <text evidence="1">The sequence shown here is derived from an EMBL/GenBank/DDBJ whole genome shotgun (WGS) entry which is preliminary data.</text>
</comment>
<sequence>MGLLQKLISSWRGGVDVEVEDCLQFADDMVDMEGALGAELEGLEECVDSGTGSVQTDSNGVSADDESIAVDVVNLMDSQRTQNGPRDCDELVIELSSQEVVEDAEQCSESTLHRNWAGGTSTLCFWRLGQCDKAN</sequence>
<proteinExistence type="predicted"/>
<name>A0AAV4JPW6_9GAST</name>
<dbReference type="AlphaFoldDB" id="A0AAV4JPW6"/>
<evidence type="ECO:0000313" key="1">
    <source>
        <dbReference type="EMBL" id="GFS23557.1"/>
    </source>
</evidence>